<dbReference type="PANTHER" id="PTHR42957:SF1">
    <property type="entry name" value="HELICASE MJ1565-RELATED"/>
    <property type="match status" value="1"/>
</dbReference>
<gene>
    <name evidence="3" type="ORF">GCM10008942_11460</name>
</gene>
<dbReference type="CDD" id="cd01127">
    <property type="entry name" value="TrwB_TraG_TraD_VirD4"/>
    <property type="match status" value="1"/>
</dbReference>
<reference evidence="4" key="1">
    <citation type="journal article" date="2019" name="Int. J. Syst. Evol. Microbiol.">
        <title>The Global Catalogue of Microorganisms (GCM) 10K type strain sequencing project: providing services to taxonomists for standard genome sequencing and annotation.</title>
        <authorList>
            <consortium name="The Broad Institute Genomics Platform"/>
            <consortium name="The Broad Institute Genome Sequencing Center for Infectious Disease"/>
            <person name="Wu L."/>
            <person name="Ma J."/>
        </authorList>
    </citation>
    <scope>NUCLEOTIDE SEQUENCE [LARGE SCALE GENOMIC DNA]</scope>
    <source>
        <strain evidence="4">JCM 15089</strain>
    </source>
</reference>
<dbReference type="Gene3D" id="3.40.50.300">
    <property type="entry name" value="P-loop containing nucleotide triphosphate hydrolases"/>
    <property type="match status" value="2"/>
</dbReference>
<accession>A0ABP3PCF5</accession>
<feature type="domain" description="Helicase HerA central" evidence="2">
    <location>
        <begin position="136"/>
        <end position="375"/>
    </location>
</feature>
<evidence type="ECO:0000256" key="1">
    <source>
        <dbReference type="SAM" id="MobiDB-lite"/>
    </source>
</evidence>
<evidence type="ECO:0000259" key="2">
    <source>
        <dbReference type="Pfam" id="PF01935"/>
    </source>
</evidence>
<feature type="compositionally biased region" description="Low complexity" evidence="1">
    <location>
        <begin position="8"/>
        <end position="20"/>
    </location>
</feature>
<comment type="caution">
    <text evidence="3">The sequence shown here is derived from an EMBL/GenBank/DDBJ whole genome shotgun (WGS) entry which is preliminary data.</text>
</comment>
<dbReference type="InterPro" id="IPR008571">
    <property type="entry name" value="HerA-like"/>
</dbReference>
<dbReference type="Proteomes" id="UP001499951">
    <property type="component" value="Unassembled WGS sequence"/>
</dbReference>
<sequence>MSYTGLDSRSAPRPSTSPRAGHIVSVAGAQAVAVMEKTGAGHVRIEIGSTLAIPTPHALVIGIVSAVSVPMPDAASGAEEVNLLELNLAGEIVLDPVKGRVFRRGVSCLPTIGDPVHPADRDAVSLAYTRPDAETIEVGTLYQHPDVSARLLVDDLIGKHFLVVGTTGCGKSTALTCILKSLLPQYRQARIVVLDIHGEYAAAFGAQAEVINPSNLNLPFWLLNFNELTAAFATPGDEAEIEILTDAVVWAKRRYSDAFAGRVRRSQSETTCITVDTPVPFRLADLVAYCDEQLGKLDRALHTLPYKRLKNRIETLVSDSRYSFMFGSVMIEDTMTDVLGRLFRVPVGDKPITVLDLSTVPGEIMDVVISVISRLAFDLASWSEARLPLMIVCEEAHRYAPAEGGGKFMPTRQALARIAKEGRKYGVALALITQRPSELDTTILSQCSTVIAMRLSTERDQAVIRANTHEGALDLLDFLPLLGDREAIVLGQGSVMPMRIRFKDMHTARSAHVQQASFSHAWRTVDISREELAQIVRRWRSPAAKKGM</sequence>
<dbReference type="Pfam" id="PF01935">
    <property type="entry name" value="DUF87"/>
    <property type="match status" value="1"/>
</dbReference>
<dbReference type="EMBL" id="BAAADD010000003">
    <property type="protein sequence ID" value="GAA0564805.1"/>
    <property type="molecule type" value="Genomic_DNA"/>
</dbReference>
<name>A0ABP3PCF5_9PROT</name>
<dbReference type="InterPro" id="IPR027417">
    <property type="entry name" value="P-loop_NTPase"/>
</dbReference>
<protein>
    <submittedName>
        <fullName evidence="3">DUF87 domain-containing protein</fullName>
    </submittedName>
</protein>
<feature type="region of interest" description="Disordered" evidence="1">
    <location>
        <begin position="1"/>
        <end position="21"/>
    </location>
</feature>
<evidence type="ECO:0000313" key="3">
    <source>
        <dbReference type="EMBL" id="GAA0564805.1"/>
    </source>
</evidence>
<dbReference type="RefSeq" id="WP_166933699.1">
    <property type="nucleotide sequence ID" value="NZ_BAAADD010000003.1"/>
</dbReference>
<proteinExistence type="predicted"/>
<keyword evidence="4" id="KW-1185">Reference proteome</keyword>
<dbReference type="PANTHER" id="PTHR42957">
    <property type="entry name" value="HELICASE MJ1565-RELATED"/>
    <property type="match status" value="1"/>
</dbReference>
<dbReference type="SUPFAM" id="SSF52540">
    <property type="entry name" value="P-loop containing nucleoside triphosphate hydrolases"/>
    <property type="match status" value="1"/>
</dbReference>
<evidence type="ECO:0000313" key="4">
    <source>
        <dbReference type="Proteomes" id="UP001499951"/>
    </source>
</evidence>
<dbReference type="InterPro" id="IPR002789">
    <property type="entry name" value="HerA_central"/>
</dbReference>
<organism evidence="3 4">
    <name type="scientific">Rhizomicrobium electricum</name>
    <dbReference type="NCBI Taxonomy" id="480070"/>
    <lineage>
        <taxon>Bacteria</taxon>
        <taxon>Pseudomonadati</taxon>
        <taxon>Pseudomonadota</taxon>
        <taxon>Alphaproteobacteria</taxon>
        <taxon>Micropepsales</taxon>
        <taxon>Micropepsaceae</taxon>
        <taxon>Rhizomicrobium</taxon>
    </lineage>
</organism>